<dbReference type="SMART" id="SM00240">
    <property type="entry name" value="FHA"/>
    <property type="match status" value="1"/>
</dbReference>
<keyword evidence="3" id="KW-1185">Reference proteome</keyword>
<feature type="domain" description="FHA" evidence="1">
    <location>
        <begin position="413"/>
        <end position="468"/>
    </location>
</feature>
<dbReference type="CDD" id="cd00060">
    <property type="entry name" value="FHA"/>
    <property type="match status" value="1"/>
</dbReference>
<dbReference type="InterPro" id="IPR000253">
    <property type="entry name" value="FHA_dom"/>
</dbReference>
<name>A0A078AC71_STYLE</name>
<accession>A0A078AC71</accession>
<protein>
    <recommendedName>
        <fullName evidence="1">FHA domain-containing protein</fullName>
    </recommendedName>
</protein>
<dbReference type="Gene3D" id="2.60.200.20">
    <property type="match status" value="1"/>
</dbReference>
<gene>
    <name evidence="2" type="primary">Contig17861.g18983</name>
    <name evidence="2" type="ORF">STYLEM_8188</name>
</gene>
<dbReference type="EMBL" id="CCKQ01007780">
    <property type="protein sequence ID" value="CDW79202.1"/>
    <property type="molecule type" value="Genomic_DNA"/>
</dbReference>
<evidence type="ECO:0000313" key="2">
    <source>
        <dbReference type="EMBL" id="CDW79202.1"/>
    </source>
</evidence>
<dbReference type="OrthoDB" id="687730at2759"/>
<evidence type="ECO:0000259" key="1">
    <source>
        <dbReference type="PROSITE" id="PS50006"/>
    </source>
</evidence>
<dbReference type="SUPFAM" id="SSF49879">
    <property type="entry name" value="SMAD/FHA domain"/>
    <property type="match status" value="1"/>
</dbReference>
<reference evidence="2 3" key="1">
    <citation type="submission" date="2014-06" db="EMBL/GenBank/DDBJ databases">
        <authorList>
            <person name="Swart Estienne"/>
        </authorList>
    </citation>
    <scope>NUCLEOTIDE SEQUENCE [LARGE SCALE GENOMIC DNA]</scope>
    <source>
        <strain evidence="2 3">130c</strain>
    </source>
</reference>
<dbReference type="PROSITE" id="PS50006">
    <property type="entry name" value="FHA_DOMAIN"/>
    <property type="match status" value="1"/>
</dbReference>
<dbReference type="InParanoid" id="A0A078AC71"/>
<dbReference type="Pfam" id="PF00498">
    <property type="entry name" value="FHA"/>
    <property type="match status" value="1"/>
</dbReference>
<proteinExistence type="predicted"/>
<dbReference type="AlphaFoldDB" id="A0A078AC71"/>
<dbReference type="Proteomes" id="UP000039865">
    <property type="component" value="Unassembled WGS sequence"/>
</dbReference>
<dbReference type="InterPro" id="IPR008984">
    <property type="entry name" value="SMAD_FHA_dom_sf"/>
</dbReference>
<organism evidence="2 3">
    <name type="scientific">Stylonychia lemnae</name>
    <name type="common">Ciliate</name>
    <dbReference type="NCBI Taxonomy" id="5949"/>
    <lineage>
        <taxon>Eukaryota</taxon>
        <taxon>Sar</taxon>
        <taxon>Alveolata</taxon>
        <taxon>Ciliophora</taxon>
        <taxon>Intramacronucleata</taxon>
        <taxon>Spirotrichea</taxon>
        <taxon>Stichotrichia</taxon>
        <taxon>Sporadotrichida</taxon>
        <taxon>Oxytrichidae</taxon>
        <taxon>Stylonychinae</taxon>
        <taxon>Stylonychia</taxon>
    </lineage>
</organism>
<evidence type="ECO:0000313" key="3">
    <source>
        <dbReference type="Proteomes" id="UP000039865"/>
    </source>
</evidence>
<sequence>MLQNIDLTDQSKLQNILINLILLKSYLCELKYDVLIPIKRVNFSRFFKSPKIISQLINFGVIILQIRNVFKVLLDNFKSDKTYEVHKFVPGAEENIAKKCIQKISQQCYLRSQLIQHFEGNLDEEELRLKLRVHGFGINEIDKILEEMMDQVQTQIQKNSLDQNQQLISYKELEHSANIPLKQKKLSSLIEADLHQIYEIKQNLMNDQSLIDSFYQLLYFDHELVETPLIKQTLKVINVSDSDHDFLLQKSELTLQELCQLLQIIESKKKTLRIQFYKSDDYNFKESMAYLDIQNENLTVPVIIDSQSLEEIYGLQTSIADTQFEISKSNYDASFQYKCIGIKKPSFYKIKKHKHFLLSQGLMITLAGTVNLYVKECLSKKQSKGKIPCIEVILMIYGNQLLSRKLADNCRPVKIGTQVKDSYDIFVQKELLQPSHQRVSRVHCEIGQNEQGYWYVKDLGSTFGTFISCQSCEVYDMRQQLLEIQKKQNDTNQPIPPKDFLNKYDSTRSFSSDYSASTICDDDADHINAYKKDISEKYLRIDKKQKFLMQDIRVKMIVI</sequence>